<organism evidence="1 2">
    <name type="scientific">Phrynosoma platyrhinos</name>
    <name type="common">Desert horned lizard</name>
    <dbReference type="NCBI Taxonomy" id="52577"/>
    <lineage>
        <taxon>Eukaryota</taxon>
        <taxon>Metazoa</taxon>
        <taxon>Chordata</taxon>
        <taxon>Craniata</taxon>
        <taxon>Vertebrata</taxon>
        <taxon>Euteleostomi</taxon>
        <taxon>Lepidosauria</taxon>
        <taxon>Squamata</taxon>
        <taxon>Bifurcata</taxon>
        <taxon>Unidentata</taxon>
        <taxon>Episquamata</taxon>
        <taxon>Toxicofera</taxon>
        <taxon>Iguania</taxon>
        <taxon>Phrynosomatidae</taxon>
        <taxon>Phrynosomatinae</taxon>
        <taxon>Phrynosoma</taxon>
    </lineage>
</organism>
<evidence type="ECO:0000313" key="1">
    <source>
        <dbReference type="EMBL" id="KAH0621659.1"/>
    </source>
</evidence>
<reference evidence="1 2" key="1">
    <citation type="journal article" date="2022" name="Gigascience">
        <title>A chromosome-level genome assembly and annotation of the desert horned lizard, Phrynosoma platyrhinos, provides insight into chromosomal rearrangements among reptiles.</title>
        <authorList>
            <person name="Koochekian N."/>
            <person name="Ascanio A."/>
            <person name="Farleigh K."/>
            <person name="Card D.C."/>
            <person name="Schield D.R."/>
            <person name="Castoe T.A."/>
            <person name="Jezkova T."/>
        </authorList>
    </citation>
    <scope>NUCLEOTIDE SEQUENCE [LARGE SCALE GENOMIC DNA]</scope>
    <source>
        <strain evidence="1">NK-2021</strain>
    </source>
</reference>
<accession>A0ABQ7SW93</accession>
<comment type="caution">
    <text evidence="1">The sequence shown here is derived from an EMBL/GenBank/DDBJ whole genome shotgun (WGS) entry which is preliminary data.</text>
</comment>
<dbReference type="PANTHER" id="PTHR14694:SF1">
    <property type="entry name" value="CALCIUM-RESPONSIVE TRANSCRIPTION FACTOR"/>
    <property type="match status" value="1"/>
</dbReference>
<keyword evidence="2" id="KW-1185">Reference proteome</keyword>
<dbReference type="InterPro" id="IPR029309">
    <property type="entry name" value="CaRF"/>
</dbReference>
<sequence>VLGSVIRVLGSENYSLPPFQLQWTTDGGNTLTETVTVAFASPSNEVRNSYPTPSFLIESLPDRTIIKVDSNQARELLRSKTAQLLSSLQPRIFAQLKLQSALASAPGAAVLLTMDSHPPPPGLAGTPHSTEKQIISQPVLSQNDFQASFRQTQNLVTMSVLGESTSLEQGVVTAGHLVIFGSPEVVEVVKGDQNLLGDIQPIPAQIGDNYLKLTNPETTVCIRNVHQEKQVLTSETDRCRDVQAPLILGPTKTVENSE</sequence>
<feature type="non-terminal residue" evidence="1">
    <location>
        <position position="1"/>
    </location>
</feature>
<protein>
    <submittedName>
        <fullName evidence="1">Uncharacterized protein</fullName>
    </submittedName>
</protein>
<dbReference type="Proteomes" id="UP000826234">
    <property type="component" value="Unassembled WGS sequence"/>
</dbReference>
<dbReference type="PANTHER" id="PTHR14694">
    <property type="entry name" value="CALCIUM-RESPONSIVE TRANSCRIPTION FACTOR"/>
    <property type="match status" value="1"/>
</dbReference>
<dbReference type="EMBL" id="JAIPUX010003289">
    <property type="protein sequence ID" value="KAH0621659.1"/>
    <property type="molecule type" value="Genomic_DNA"/>
</dbReference>
<evidence type="ECO:0000313" key="2">
    <source>
        <dbReference type="Proteomes" id="UP000826234"/>
    </source>
</evidence>
<proteinExistence type="predicted"/>
<gene>
    <name evidence="1" type="ORF">JD844_023202</name>
</gene>
<name>A0ABQ7SW93_PHRPL</name>